<name>A0AAD4QV10_9BILA</name>
<feature type="region of interest" description="Disordered" evidence="1">
    <location>
        <begin position="25"/>
        <end position="49"/>
    </location>
</feature>
<gene>
    <name evidence="2" type="ORF">DdX_22041</name>
</gene>
<dbReference type="EMBL" id="JAKKPZ010000982">
    <property type="protein sequence ID" value="KAI1691185.1"/>
    <property type="molecule type" value="Genomic_DNA"/>
</dbReference>
<feature type="region of interest" description="Disordered" evidence="1">
    <location>
        <begin position="155"/>
        <end position="189"/>
    </location>
</feature>
<evidence type="ECO:0000313" key="3">
    <source>
        <dbReference type="Proteomes" id="UP001201812"/>
    </source>
</evidence>
<keyword evidence="3" id="KW-1185">Reference proteome</keyword>
<sequence>MCIPGVTPIEAARLGKDLERYPPFWGRRRAPRPGSGIVPPDPPAHDYADRCGRDFQLDLGLQGADREPADRLYPRNRAACGRDHAYAPDRRAGRPSPDPHRLSWCDRPVAGNDGGGAASRPRHPQFRHPGIYAPHAGDRRGIPACLQLCRWHAAPRRRAGPGGGDRRDAGRAFPPRPRLPAREPARRRNHVELVMRGGALFPRARPGERAGAATQAVAARYRSRATGARRG</sequence>
<dbReference type="AlphaFoldDB" id="A0AAD4QV10"/>
<proteinExistence type="predicted"/>
<feature type="compositionally biased region" description="Basic and acidic residues" evidence="1">
    <location>
        <begin position="180"/>
        <end position="189"/>
    </location>
</feature>
<reference evidence="2" key="1">
    <citation type="submission" date="2022-01" db="EMBL/GenBank/DDBJ databases">
        <title>Genome Sequence Resource for Two Populations of Ditylenchus destructor, the Migratory Endoparasitic Phytonematode.</title>
        <authorList>
            <person name="Zhang H."/>
            <person name="Lin R."/>
            <person name="Xie B."/>
        </authorList>
    </citation>
    <scope>NUCLEOTIDE SEQUENCE</scope>
    <source>
        <strain evidence="2">BazhouSP</strain>
    </source>
</reference>
<accession>A0AAD4QV10</accession>
<feature type="region of interest" description="Disordered" evidence="1">
    <location>
        <begin position="83"/>
        <end position="136"/>
    </location>
</feature>
<protein>
    <submittedName>
        <fullName evidence="2">Uncharacterized protein</fullName>
    </submittedName>
</protein>
<evidence type="ECO:0000313" key="2">
    <source>
        <dbReference type="EMBL" id="KAI1691185.1"/>
    </source>
</evidence>
<comment type="caution">
    <text evidence="2">The sequence shown here is derived from an EMBL/GenBank/DDBJ whole genome shotgun (WGS) entry which is preliminary data.</text>
</comment>
<organism evidence="2 3">
    <name type="scientific">Ditylenchus destructor</name>
    <dbReference type="NCBI Taxonomy" id="166010"/>
    <lineage>
        <taxon>Eukaryota</taxon>
        <taxon>Metazoa</taxon>
        <taxon>Ecdysozoa</taxon>
        <taxon>Nematoda</taxon>
        <taxon>Chromadorea</taxon>
        <taxon>Rhabditida</taxon>
        <taxon>Tylenchina</taxon>
        <taxon>Tylenchomorpha</taxon>
        <taxon>Sphaerularioidea</taxon>
        <taxon>Anguinidae</taxon>
        <taxon>Anguininae</taxon>
        <taxon>Ditylenchus</taxon>
    </lineage>
</organism>
<dbReference type="Proteomes" id="UP001201812">
    <property type="component" value="Unassembled WGS sequence"/>
</dbReference>
<feature type="compositionally biased region" description="Basic and acidic residues" evidence="1">
    <location>
        <begin position="83"/>
        <end position="104"/>
    </location>
</feature>
<evidence type="ECO:0000256" key="1">
    <source>
        <dbReference type="SAM" id="MobiDB-lite"/>
    </source>
</evidence>